<accession>A0A0G3G2N2</accession>
<evidence type="ECO:0000313" key="3">
    <source>
        <dbReference type="Proteomes" id="UP000064201"/>
    </source>
</evidence>
<protein>
    <submittedName>
        <fullName evidence="2">Uncharacterized protein</fullName>
    </submittedName>
</protein>
<gene>
    <name evidence="2" type="ORF">TVD_09130</name>
</gene>
<dbReference type="KEGG" id="tvr:TVD_09130"/>
<sequence>MDSGVRMLEVVQALFTNRDLNDLLGYGIGLLALAILALVAYHHWSLARYSRFKVDRQKFCEFKRALDASADQYADIGIEVYFRALFGFRLSAICILSLVSSGNPLKKIVLFKKGRRYLEYNHKTGYFISKIDLRWLRFLDALYAVLAFCCLLISCVSIIALLEVAREGYGDDVIGLIFSVFVLFLVLSIVFVEALWSTSASRALLEDQARTGSAFGMTGSDLGNLRKNSGKPV</sequence>
<dbReference type="RefSeq" id="WP_047251428.1">
    <property type="nucleotide sequence ID" value="NZ_CP011367.1"/>
</dbReference>
<dbReference type="AlphaFoldDB" id="A0A0G3G2N2"/>
<keyword evidence="1" id="KW-0472">Membrane</keyword>
<feature type="transmembrane region" description="Helical" evidence="1">
    <location>
        <begin position="141"/>
        <end position="162"/>
    </location>
</feature>
<feature type="transmembrane region" description="Helical" evidence="1">
    <location>
        <begin position="23"/>
        <end position="44"/>
    </location>
</feature>
<dbReference type="PATRIC" id="fig|106634.4.peg.1868"/>
<feature type="transmembrane region" description="Helical" evidence="1">
    <location>
        <begin position="174"/>
        <end position="196"/>
    </location>
</feature>
<keyword evidence="1" id="KW-0812">Transmembrane</keyword>
<name>A0A0G3G2N2_9GAMM</name>
<reference evidence="2 3" key="1">
    <citation type="submission" date="2015-04" db="EMBL/GenBank/DDBJ databases">
        <title>Complete Sequence for the Genome of the Thioalkalivibrio versutus D301.</title>
        <authorList>
            <person name="Mu T."/>
            <person name="Zhou J."/>
            <person name="Xu X."/>
        </authorList>
    </citation>
    <scope>NUCLEOTIDE SEQUENCE [LARGE SCALE GENOMIC DNA]</scope>
    <source>
        <strain evidence="2 3">D301</strain>
    </source>
</reference>
<keyword evidence="3" id="KW-1185">Reference proteome</keyword>
<evidence type="ECO:0000256" key="1">
    <source>
        <dbReference type="SAM" id="Phobius"/>
    </source>
</evidence>
<dbReference type="EMBL" id="CP011367">
    <property type="protein sequence ID" value="AKJ95508.1"/>
    <property type="molecule type" value="Genomic_DNA"/>
</dbReference>
<proteinExistence type="predicted"/>
<keyword evidence="1" id="KW-1133">Transmembrane helix</keyword>
<dbReference type="Proteomes" id="UP000064201">
    <property type="component" value="Chromosome"/>
</dbReference>
<organism evidence="2 3">
    <name type="scientific">Thioalkalivibrio versutus</name>
    <dbReference type="NCBI Taxonomy" id="106634"/>
    <lineage>
        <taxon>Bacteria</taxon>
        <taxon>Pseudomonadati</taxon>
        <taxon>Pseudomonadota</taxon>
        <taxon>Gammaproteobacteria</taxon>
        <taxon>Chromatiales</taxon>
        <taxon>Ectothiorhodospiraceae</taxon>
        <taxon>Thioalkalivibrio</taxon>
    </lineage>
</organism>
<evidence type="ECO:0000313" key="2">
    <source>
        <dbReference type="EMBL" id="AKJ95508.1"/>
    </source>
</evidence>